<dbReference type="PANTHER" id="PTHR30572">
    <property type="entry name" value="MEMBRANE COMPONENT OF TRANSPORTER-RELATED"/>
    <property type="match status" value="1"/>
</dbReference>
<gene>
    <name evidence="8" type="ORF">JKL49_16355</name>
</gene>
<keyword evidence="5 6" id="KW-0472">Membrane</keyword>
<evidence type="ECO:0000256" key="3">
    <source>
        <dbReference type="ARBA" id="ARBA00022692"/>
    </source>
</evidence>
<keyword evidence="4 6" id="KW-1133">Transmembrane helix</keyword>
<organism evidence="8">
    <name type="scientific">Phenylobacterium glaciei</name>
    <dbReference type="NCBI Taxonomy" id="2803784"/>
    <lineage>
        <taxon>Bacteria</taxon>
        <taxon>Pseudomonadati</taxon>
        <taxon>Pseudomonadota</taxon>
        <taxon>Alphaproteobacteria</taxon>
        <taxon>Caulobacterales</taxon>
        <taxon>Caulobacteraceae</taxon>
        <taxon>Phenylobacterium</taxon>
    </lineage>
</organism>
<evidence type="ECO:0000256" key="5">
    <source>
        <dbReference type="ARBA" id="ARBA00023136"/>
    </source>
</evidence>
<dbReference type="AlphaFoldDB" id="A0A974P1V2"/>
<dbReference type="EMBL" id="CP068570">
    <property type="protein sequence ID" value="QQZ48865.1"/>
    <property type="molecule type" value="Genomic_DNA"/>
</dbReference>
<protein>
    <submittedName>
        <fullName evidence="8">ABC transporter permease</fullName>
    </submittedName>
</protein>
<dbReference type="PANTHER" id="PTHR30572:SF17">
    <property type="entry name" value="ABC3 TRANSPORTER PERMEASE PROTEIN DOMAIN-CONTAINING PROTEIN"/>
    <property type="match status" value="1"/>
</dbReference>
<name>A0A974P1V2_9CAUL</name>
<dbReference type="InterPro" id="IPR050250">
    <property type="entry name" value="Macrolide_Exporter_MacB"/>
</dbReference>
<reference evidence="8" key="1">
    <citation type="submission" date="2021-01" db="EMBL/GenBank/DDBJ databases">
        <title>Genome sequence of Phenylobacterium sp. 20VBR1 isolated from a valley glaceir, Ny-Alesund, Svalbard.</title>
        <authorList>
            <person name="Thomas F.A."/>
            <person name="Krishnan K.P."/>
            <person name="Sinha R.K."/>
        </authorList>
    </citation>
    <scope>NUCLEOTIDE SEQUENCE</scope>
    <source>
        <strain evidence="8">20VBR1</strain>
    </source>
</reference>
<evidence type="ECO:0000256" key="1">
    <source>
        <dbReference type="ARBA" id="ARBA00004651"/>
    </source>
</evidence>
<proteinExistence type="predicted"/>
<accession>A0A974P1V2</accession>
<evidence type="ECO:0000256" key="6">
    <source>
        <dbReference type="SAM" id="Phobius"/>
    </source>
</evidence>
<sequence>MLAMMALLTGGFLVYSAQSLSVARRRPQFALLRVLGLERRGLLAQVFVEGALVGGIGAVLGLALGLGVAFGTLRFLGGDLGGGYFRGTTPDLAVTPCPSWCSSVLAWWPPWLAACFRLLRRPAPSRDRAQGPWRQERSQRPTHALVGARPAGSRWCCGIPAGGLGSAAVRLSLHRPDAGRRRGGHAVAGPSAALTAAGMGRRNVSVDLAIKRLWARPPRLRWRCAASWPAPA</sequence>
<feature type="transmembrane region" description="Helical" evidence="6">
    <location>
        <begin position="43"/>
        <end position="70"/>
    </location>
</feature>
<comment type="subcellular location">
    <subcellularLocation>
        <location evidence="1">Cell membrane</location>
        <topology evidence="1">Multi-pass membrane protein</topology>
    </subcellularLocation>
</comment>
<dbReference type="GO" id="GO:0005886">
    <property type="term" value="C:plasma membrane"/>
    <property type="evidence" value="ECO:0007669"/>
    <property type="project" value="UniProtKB-SubCell"/>
</dbReference>
<evidence type="ECO:0000313" key="8">
    <source>
        <dbReference type="EMBL" id="QQZ48865.1"/>
    </source>
</evidence>
<evidence type="ECO:0000259" key="7">
    <source>
        <dbReference type="Pfam" id="PF02687"/>
    </source>
</evidence>
<dbReference type="GO" id="GO:0022857">
    <property type="term" value="F:transmembrane transporter activity"/>
    <property type="evidence" value="ECO:0007669"/>
    <property type="project" value="TreeGrafter"/>
</dbReference>
<keyword evidence="2" id="KW-1003">Cell membrane</keyword>
<dbReference type="Pfam" id="PF02687">
    <property type="entry name" value="FtsX"/>
    <property type="match status" value="1"/>
</dbReference>
<dbReference type="InterPro" id="IPR003838">
    <property type="entry name" value="ABC3_permease_C"/>
</dbReference>
<feature type="domain" description="ABC3 transporter permease C-terminal" evidence="7">
    <location>
        <begin position="2"/>
        <end position="111"/>
    </location>
</feature>
<evidence type="ECO:0000256" key="2">
    <source>
        <dbReference type="ARBA" id="ARBA00022475"/>
    </source>
</evidence>
<evidence type="ECO:0000256" key="4">
    <source>
        <dbReference type="ARBA" id="ARBA00022989"/>
    </source>
</evidence>
<keyword evidence="3 6" id="KW-0812">Transmembrane</keyword>